<evidence type="ECO:0000313" key="1">
    <source>
        <dbReference type="EMBL" id="MBP1467635.1"/>
    </source>
</evidence>
<protein>
    <recommendedName>
        <fullName evidence="3">CopG family transcriptional regulator</fullName>
    </recommendedName>
</protein>
<sequence length="58" mass="6357">MKESTKLQPRTFRLDPADLATLAVIAERHGTTVTRTARTLLEVSLEAIRAHLDAEGGK</sequence>
<dbReference type="Proteomes" id="UP001193081">
    <property type="component" value="Unassembled WGS sequence"/>
</dbReference>
<keyword evidence="2" id="KW-1185">Reference proteome</keyword>
<organism evidence="1 2">
    <name type="scientific">Candidatus Chloroploca mongolica</name>
    <dbReference type="NCBI Taxonomy" id="2528176"/>
    <lineage>
        <taxon>Bacteria</taxon>
        <taxon>Bacillati</taxon>
        <taxon>Chloroflexota</taxon>
        <taxon>Chloroflexia</taxon>
        <taxon>Chloroflexales</taxon>
        <taxon>Chloroflexineae</taxon>
        <taxon>Oscillochloridaceae</taxon>
        <taxon>Candidatus Chloroploca</taxon>
    </lineage>
</organism>
<dbReference type="EMBL" id="SIJK02000038">
    <property type="protein sequence ID" value="MBP1467635.1"/>
    <property type="molecule type" value="Genomic_DNA"/>
</dbReference>
<evidence type="ECO:0008006" key="3">
    <source>
        <dbReference type="Google" id="ProtNLM"/>
    </source>
</evidence>
<gene>
    <name evidence="1" type="ORF">EYB53_018115</name>
</gene>
<dbReference type="RefSeq" id="WP_167857465.1">
    <property type="nucleotide sequence ID" value="NZ_SIJK02000038.1"/>
</dbReference>
<evidence type="ECO:0000313" key="2">
    <source>
        <dbReference type="Proteomes" id="UP001193081"/>
    </source>
</evidence>
<name>A0ABS4DDX5_9CHLR</name>
<proteinExistence type="predicted"/>
<comment type="caution">
    <text evidence="1">The sequence shown here is derived from an EMBL/GenBank/DDBJ whole genome shotgun (WGS) entry which is preliminary data.</text>
</comment>
<reference evidence="1 2" key="1">
    <citation type="submission" date="2021-03" db="EMBL/GenBank/DDBJ databases">
        <authorList>
            <person name="Grouzdev D.S."/>
        </authorList>
    </citation>
    <scope>NUCLEOTIDE SEQUENCE [LARGE SCALE GENOMIC DNA]</scope>
    <source>
        <strain evidence="1 2">M50-1</strain>
    </source>
</reference>
<accession>A0ABS4DDX5</accession>